<dbReference type="Gene3D" id="3.40.50.10140">
    <property type="entry name" value="Toll/interleukin-1 receptor homology (TIR) domain"/>
    <property type="match status" value="1"/>
</dbReference>
<proteinExistence type="inferred from homology"/>
<dbReference type="PROSITE" id="PS50835">
    <property type="entry name" value="IG_LIKE"/>
    <property type="match status" value="2"/>
</dbReference>
<keyword evidence="5" id="KW-0325">Glycoprotein</keyword>
<evidence type="ECO:0000313" key="10">
    <source>
        <dbReference type="Ensembl" id="ENSCVAP00000014092.1"/>
    </source>
</evidence>
<dbReference type="SUPFAM" id="SSF48726">
    <property type="entry name" value="Immunoglobulin"/>
    <property type="match status" value="2"/>
</dbReference>
<dbReference type="PROSITE" id="PS50104">
    <property type="entry name" value="TIR"/>
    <property type="match status" value="1"/>
</dbReference>
<keyword evidence="7" id="KW-0732">Signal</keyword>
<feature type="domain" description="Ig-like" evidence="9">
    <location>
        <begin position="116"/>
        <end position="209"/>
    </location>
</feature>
<accession>A0A3Q2D6J5</accession>
<dbReference type="PANTHER" id="PTHR11890:SF26">
    <property type="entry name" value="INTERLEUKIN-1 RECEPTOR TYPE 1"/>
    <property type="match status" value="1"/>
</dbReference>
<dbReference type="Ensembl" id="ENSCVAT00000030975.1">
    <property type="protein sequence ID" value="ENSCVAP00000014092.1"/>
    <property type="gene ID" value="ENSCVAG00000016689.1"/>
</dbReference>
<dbReference type="InterPro" id="IPR003598">
    <property type="entry name" value="Ig_sub2"/>
</dbReference>
<evidence type="ECO:0000256" key="5">
    <source>
        <dbReference type="ARBA" id="ARBA00023180"/>
    </source>
</evidence>
<dbReference type="OMA" id="LRYHMPP"/>
<evidence type="ECO:0000259" key="8">
    <source>
        <dbReference type="PROSITE" id="PS50104"/>
    </source>
</evidence>
<reference evidence="10" key="1">
    <citation type="submission" date="2025-08" db="UniProtKB">
        <authorList>
            <consortium name="Ensembl"/>
        </authorList>
    </citation>
    <scope>IDENTIFICATION</scope>
</reference>
<dbReference type="InterPro" id="IPR015621">
    <property type="entry name" value="IL-1_rcpt_fam"/>
</dbReference>
<dbReference type="GO" id="GO:0016787">
    <property type="term" value="F:hydrolase activity"/>
    <property type="evidence" value="ECO:0007669"/>
    <property type="project" value="UniProtKB-KW"/>
</dbReference>
<feature type="domain" description="Ig-like" evidence="9">
    <location>
        <begin position="10"/>
        <end position="106"/>
    </location>
</feature>
<feature type="chain" id="PRO_5018793556" evidence="7">
    <location>
        <begin position="22"/>
        <end position="509"/>
    </location>
</feature>
<dbReference type="SMART" id="SM00408">
    <property type="entry name" value="IGc2"/>
    <property type="match status" value="2"/>
</dbReference>
<organism evidence="10 11">
    <name type="scientific">Cyprinodon variegatus</name>
    <name type="common">Sheepshead minnow</name>
    <dbReference type="NCBI Taxonomy" id="28743"/>
    <lineage>
        <taxon>Eukaryota</taxon>
        <taxon>Metazoa</taxon>
        <taxon>Chordata</taxon>
        <taxon>Craniata</taxon>
        <taxon>Vertebrata</taxon>
        <taxon>Euteleostomi</taxon>
        <taxon>Actinopterygii</taxon>
        <taxon>Neopterygii</taxon>
        <taxon>Teleostei</taxon>
        <taxon>Neoteleostei</taxon>
        <taxon>Acanthomorphata</taxon>
        <taxon>Ovalentaria</taxon>
        <taxon>Atherinomorphae</taxon>
        <taxon>Cyprinodontiformes</taxon>
        <taxon>Cyprinodontidae</taxon>
        <taxon>Cyprinodon</taxon>
    </lineage>
</organism>
<name>A0A3Q2D6J5_CYPVA</name>
<evidence type="ECO:0000256" key="3">
    <source>
        <dbReference type="ARBA" id="ARBA00023027"/>
    </source>
</evidence>
<keyword evidence="3" id="KW-0520">NAD</keyword>
<feature type="signal peptide" evidence="7">
    <location>
        <begin position="1"/>
        <end position="21"/>
    </location>
</feature>
<evidence type="ECO:0000256" key="6">
    <source>
        <dbReference type="ARBA" id="ARBA00023319"/>
    </source>
</evidence>
<dbReference type="PRINTS" id="PR01537">
    <property type="entry name" value="INTRLKN1R1F"/>
</dbReference>
<dbReference type="InterPro" id="IPR000157">
    <property type="entry name" value="TIR_dom"/>
</dbReference>
<keyword evidence="6" id="KW-0393">Immunoglobulin domain</keyword>
<dbReference type="Gene3D" id="2.60.40.10">
    <property type="entry name" value="Immunoglobulins"/>
    <property type="match status" value="2"/>
</dbReference>
<evidence type="ECO:0000259" key="9">
    <source>
        <dbReference type="PROSITE" id="PS50835"/>
    </source>
</evidence>
<dbReference type="InterPro" id="IPR035897">
    <property type="entry name" value="Toll_tir_struct_dom_sf"/>
</dbReference>
<dbReference type="InterPro" id="IPR036179">
    <property type="entry name" value="Ig-like_dom_sf"/>
</dbReference>
<dbReference type="Proteomes" id="UP000265020">
    <property type="component" value="Unassembled WGS sequence"/>
</dbReference>
<dbReference type="SMART" id="SM00409">
    <property type="entry name" value="IG"/>
    <property type="match status" value="2"/>
</dbReference>
<dbReference type="STRING" id="28743.ENSCVAP00000014092"/>
<comment type="similarity">
    <text evidence="1">Belongs to the interleukin-1 receptor family.</text>
</comment>
<dbReference type="Pfam" id="PF00047">
    <property type="entry name" value="ig"/>
    <property type="match status" value="1"/>
</dbReference>
<evidence type="ECO:0000313" key="11">
    <source>
        <dbReference type="Proteomes" id="UP000265020"/>
    </source>
</evidence>
<dbReference type="SMART" id="SM00255">
    <property type="entry name" value="TIR"/>
    <property type="match status" value="1"/>
</dbReference>
<dbReference type="Pfam" id="PF01582">
    <property type="entry name" value="TIR"/>
    <property type="match status" value="1"/>
</dbReference>
<reference evidence="10" key="2">
    <citation type="submission" date="2025-09" db="UniProtKB">
        <authorList>
            <consortium name="Ensembl"/>
        </authorList>
    </citation>
    <scope>IDENTIFICATION</scope>
</reference>
<dbReference type="InterPro" id="IPR013783">
    <property type="entry name" value="Ig-like_fold"/>
</dbReference>
<dbReference type="InterPro" id="IPR013151">
    <property type="entry name" value="Immunoglobulin_dom"/>
</dbReference>
<keyword evidence="11" id="KW-1185">Reference proteome</keyword>
<evidence type="ECO:0000256" key="1">
    <source>
        <dbReference type="ARBA" id="ARBA00009752"/>
    </source>
</evidence>
<keyword evidence="2" id="KW-0378">Hydrolase</keyword>
<evidence type="ECO:0000256" key="2">
    <source>
        <dbReference type="ARBA" id="ARBA00022801"/>
    </source>
</evidence>
<feature type="domain" description="TIR" evidence="8">
    <location>
        <begin position="332"/>
        <end position="497"/>
    </location>
</feature>
<dbReference type="InterPro" id="IPR003599">
    <property type="entry name" value="Ig_sub"/>
</dbReference>
<dbReference type="GO" id="GO:0007165">
    <property type="term" value="P:signal transduction"/>
    <property type="evidence" value="ECO:0007669"/>
    <property type="project" value="InterPro"/>
</dbReference>
<evidence type="ECO:0000256" key="4">
    <source>
        <dbReference type="ARBA" id="ARBA00023157"/>
    </source>
</evidence>
<evidence type="ECO:0000256" key="7">
    <source>
        <dbReference type="SAM" id="SignalP"/>
    </source>
</evidence>
<dbReference type="SUPFAM" id="SSF52200">
    <property type="entry name" value="Toll/Interleukin receptor TIR domain"/>
    <property type="match status" value="1"/>
</dbReference>
<sequence length="509" mass="57503">AKTTDICCFPSLVLFLRVSHLSPLYHQGGADTYHVSAGHLFLLRCQSADAPPSQIIWSRGDSGNEGLPTGVEVRDGLLWFRPVEMNHTGSYICEKRNETRSSKRIFKVLVSREGCPDPNEDISVTIGKAERLECKQDEIFTMNLKRKIRWMKDCHPLDLGEDYIYQKVKGFMRLPAVSEKDAGKYTCLIDITVDGWNYTSARSIQLTVTNGKANLKCVPTAVKVDISCDRAELQCLAYVGFIEDQEIVMFWTINDAYATDYISAFYPVVVVSLLAAMYSDVKADDTTLIIVLQCLCAHILTKLLHIFWIKGKSCKYDHQLLSLCFLTVPDGKLYDAYVSVSQSAMLSLDSAACFALQILPEELEQKHGYNLYIRGRDDCPGEAVHDVITAAVHQCRRMIIILSSCGKSQEPIHFGNNQKHVLYEQKVGLHDALMENGPKIILVEVDGPVDYSQLPESLRYIKRKQGALEWKNAFVKTNKIAQLYLRSNFWKNLRYHMPAVPGRRLQSTA</sequence>
<dbReference type="InterPro" id="IPR007110">
    <property type="entry name" value="Ig-like_dom"/>
</dbReference>
<dbReference type="PANTHER" id="PTHR11890">
    <property type="entry name" value="INTERLEUKIN-1 RECEPTOR FAMILY MEMBER"/>
    <property type="match status" value="1"/>
</dbReference>
<keyword evidence="4" id="KW-1015">Disulfide bond</keyword>
<dbReference type="GeneTree" id="ENSGT01090000259985"/>
<protein>
    <submittedName>
        <fullName evidence="10">Uncharacterized protein</fullName>
    </submittedName>
</protein>
<dbReference type="AlphaFoldDB" id="A0A3Q2D6J5"/>